<proteinExistence type="predicted"/>
<dbReference type="Pfam" id="PF15388">
    <property type="entry name" value="FAM117"/>
    <property type="match status" value="1"/>
</dbReference>
<evidence type="ECO:0000256" key="1">
    <source>
        <dbReference type="ARBA" id="ARBA00022553"/>
    </source>
</evidence>
<feature type="compositionally biased region" description="Acidic residues" evidence="2">
    <location>
        <begin position="130"/>
        <end position="156"/>
    </location>
</feature>
<feature type="region of interest" description="Disordered" evidence="2">
    <location>
        <begin position="127"/>
        <end position="158"/>
    </location>
</feature>
<dbReference type="EnsemblMetazoa" id="tetur07g03080.1">
    <property type="protein sequence ID" value="tetur07g03080.1"/>
    <property type="gene ID" value="tetur07g03080"/>
</dbReference>
<accession>T1K8Z0</accession>
<feature type="transmembrane region" description="Helical" evidence="3">
    <location>
        <begin position="21"/>
        <end position="43"/>
    </location>
</feature>
<dbReference type="HOGENOM" id="CLU_3320614_0_0_1"/>
<evidence type="ECO:0000313" key="5">
    <source>
        <dbReference type="Proteomes" id="UP000015104"/>
    </source>
</evidence>
<reference evidence="4" key="2">
    <citation type="submission" date="2015-06" db="UniProtKB">
        <authorList>
            <consortium name="EnsemblMetazoa"/>
        </authorList>
    </citation>
    <scope>IDENTIFICATION</scope>
</reference>
<keyword evidence="3" id="KW-1133">Transmembrane helix</keyword>
<protein>
    <submittedName>
        <fullName evidence="4">Uncharacterized protein</fullName>
    </submittedName>
</protein>
<sequence length="340" mass="37685">MKSDYKPGFIQKSAFFMPYMPLSCFTVYYFIGFIALHFSILIIPTNHQPDQAIYTIKSTLFNTLLQPFLQTSFSMLLEIEKLVLDEISDFTPNQGISLGPAPEGHRDPIAKLLSTRSKRNVSLIQIDNGESCDGDDFDEGEADDCDSGEENDENEDISCKSQKDYDIKVTSDGLRKRKGTKRLVHNNDNLANINNLINTDGVNLELSLDDISDDGCLSPCCQDCRSGLQSPVHIISGLNGESNRHIIASPEMNKFLTHEPPDGCEKVNITRDIKKCFRPNQLSHVVLAPCPQKPCNPGFVLLPSQSSAFLPLTKISNDNLDIITNRLGNTDLGTSINKLG</sequence>
<reference evidence="5" key="1">
    <citation type="submission" date="2011-08" db="EMBL/GenBank/DDBJ databases">
        <authorList>
            <person name="Rombauts S."/>
        </authorList>
    </citation>
    <scope>NUCLEOTIDE SEQUENCE</scope>
    <source>
        <strain evidence="5">London</strain>
    </source>
</reference>
<name>T1K8Z0_TETUR</name>
<keyword evidence="1" id="KW-0597">Phosphoprotein</keyword>
<keyword evidence="3" id="KW-0812">Transmembrane</keyword>
<keyword evidence="5" id="KW-1185">Reference proteome</keyword>
<evidence type="ECO:0000256" key="2">
    <source>
        <dbReference type="SAM" id="MobiDB-lite"/>
    </source>
</evidence>
<dbReference type="InterPro" id="IPR026642">
    <property type="entry name" value="Glcci1/FAM117"/>
</dbReference>
<evidence type="ECO:0000256" key="3">
    <source>
        <dbReference type="SAM" id="Phobius"/>
    </source>
</evidence>
<dbReference type="Proteomes" id="UP000015104">
    <property type="component" value="Unassembled WGS sequence"/>
</dbReference>
<dbReference type="AlphaFoldDB" id="T1K8Z0"/>
<keyword evidence="3" id="KW-0472">Membrane</keyword>
<organism evidence="4 5">
    <name type="scientific">Tetranychus urticae</name>
    <name type="common">Two-spotted spider mite</name>
    <dbReference type="NCBI Taxonomy" id="32264"/>
    <lineage>
        <taxon>Eukaryota</taxon>
        <taxon>Metazoa</taxon>
        <taxon>Ecdysozoa</taxon>
        <taxon>Arthropoda</taxon>
        <taxon>Chelicerata</taxon>
        <taxon>Arachnida</taxon>
        <taxon>Acari</taxon>
        <taxon>Acariformes</taxon>
        <taxon>Trombidiformes</taxon>
        <taxon>Prostigmata</taxon>
        <taxon>Eleutherengona</taxon>
        <taxon>Raphignathae</taxon>
        <taxon>Tetranychoidea</taxon>
        <taxon>Tetranychidae</taxon>
        <taxon>Tetranychus</taxon>
    </lineage>
</organism>
<dbReference type="EMBL" id="CAEY01001886">
    <property type="status" value="NOT_ANNOTATED_CDS"/>
    <property type="molecule type" value="Genomic_DNA"/>
</dbReference>
<evidence type="ECO:0000313" key="4">
    <source>
        <dbReference type="EnsemblMetazoa" id="tetur07g03080.1"/>
    </source>
</evidence>